<dbReference type="PANTHER" id="PTHR10283">
    <property type="entry name" value="SOLUTE CARRIER FAMILY 13 MEMBER"/>
    <property type="match status" value="1"/>
</dbReference>
<dbReference type="EMBL" id="VCGU01000003">
    <property type="protein sequence ID" value="TRY78698.1"/>
    <property type="molecule type" value="Genomic_DNA"/>
</dbReference>
<evidence type="ECO:0000256" key="3">
    <source>
        <dbReference type="ARBA" id="ARBA00022692"/>
    </source>
</evidence>
<sequence length="366" mass="40828">MVIWKYLKNFWKTFVILLLPLVLLPLPVLVPSTIGRCGYVVIIMAGYWVTEALPLPVTSLIPIVLFPFLGIMSTNDTAIFYLNSTNFMFIGGLIMAIAIEKSGLHERLALKVLTLTGSNIRFVMFGFMATTAFLSMWISNTAATAMMLPIIDAVVVAALTSEANDDFELHTGLEDVYQDKRDQKSSRDLRRTKNMLNLSIMYSANIGGTGTVTGSPSNLVVYGVVETIFGKDTGLNFATWMATSVPAMVINIIIAWAWLQIVYLPTMSCRKSSQLTPITSANQGESSKNGQSTQESKRVQQVIRKPNRRTQSAYHFRNIFPFGFTHPTQKGNPYLVIAHKLRLIHDEIEPPIDRLLQMSHLEESNS</sequence>
<evidence type="ECO:0000313" key="8">
    <source>
        <dbReference type="EMBL" id="TRY78698.1"/>
    </source>
</evidence>
<evidence type="ECO:0000256" key="1">
    <source>
        <dbReference type="ARBA" id="ARBA00004141"/>
    </source>
</evidence>
<keyword evidence="9" id="KW-1185">Reference proteome</keyword>
<dbReference type="Proteomes" id="UP000318571">
    <property type="component" value="Chromosome 11"/>
</dbReference>
<feature type="compositionally biased region" description="Polar residues" evidence="6">
    <location>
        <begin position="278"/>
        <end position="294"/>
    </location>
</feature>
<reference evidence="8 9" key="1">
    <citation type="journal article" date="2018" name="Nat. Ecol. Evol.">
        <title>Genomic signatures of mitonuclear coevolution across populations of Tigriopus californicus.</title>
        <authorList>
            <person name="Barreto F.S."/>
            <person name="Watson E.T."/>
            <person name="Lima T.G."/>
            <person name="Willett C.S."/>
            <person name="Edmands S."/>
            <person name="Li W."/>
            <person name="Burton R.S."/>
        </authorList>
    </citation>
    <scope>NUCLEOTIDE SEQUENCE [LARGE SCALE GENOMIC DNA]</scope>
    <source>
        <strain evidence="8 9">San Diego</strain>
    </source>
</reference>
<protein>
    <recommendedName>
        <fullName evidence="10">Citrate transporter-like domain-containing protein</fullName>
    </recommendedName>
</protein>
<dbReference type="OMA" id="VAYSANC"/>
<keyword evidence="5 7" id="KW-0472">Membrane</keyword>
<gene>
    <name evidence="8" type="ORF">TCAL_15282</name>
</gene>
<accession>A0A553PLZ5</accession>
<dbReference type="Pfam" id="PF00939">
    <property type="entry name" value="Na_sulph_symp"/>
    <property type="match status" value="1"/>
</dbReference>
<dbReference type="InterPro" id="IPR001898">
    <property type="entry name" value="SLC13A/DASS"/>
</dbReference>
<dbReference type="GO" id="GO:0015137">
    <property type="term" value="F:citrate transmembrane transporter activity"/>
    <property type="evidence" value="ECO:0007669"/>
    <property type="project" value="TreeGrafter"/>
</dbReference>
<dbReference type="STRING" id="6832.A0A553PLZ5"/>
<evidence type="ECO:0000256" key="6">
    <source>
        <dbReference type="SAM" id="MobiDB-lite"/>
    </source>
</evidence>
<feature type="transmembrane region" description="Helical" evidence="7">
    <location>
        <begin position="237"/>
        <end position="264"/>
    </location>
</feature>
<keyword evidence="3 7" id="KW-0812">Transmembrane</keyword>
<dbReference type="AlphaFoldDB" id="A0A553PLZ5"/>
<evidence type="ECO:0000256" key="2">
    <source>
        <dbReference type="ARBA" id="ARBA00006772"/>
    </source>
</evidence>
<dbReference type="PANTHER" id="PTHR10283:SF82">
    <property type="entry name" value="SOLUTE CARRIER FAMILY 13 MEMBER 2"/>
    <property type="match status" value="1"/>
</dbReference>
<evidence type="ECO:0000256" key="7">
    <source>
        <dbReference type="SAM" id="Phobius"/>
    </source>
</evidence>
<dbReference type="GO" id="GO:0005886">
    <property type="term" value="C:plasma membrane"/>
    <property type="evidence" value="ECO:0007669"/>
    <property type="project" value="TreeGrafter"/>
</dbReference>
<evidence type="ECO:0000313" key="9">
    <source>
        <dbReference type="Proteomes" id="UP000318571"/>
    </source>
</evidence>
<comment type="similarity">
    <text evidence="2">Belongs to the SLC13A/DASS transporter (TC 2.A.47) family. NADC subfamily.</text>
</comment>
<name>A0A553PLZ5_TIGCA</name>
<feature type="transmembrane region" description="Helical" evidence="7">
    <location>
        <begin position="119"/>
        <end position="138"/>
    </location>
</feature>
<feature type="region of interest" description="Disordered" evidence="6">
    <location>
        <begin position="278"/>
        <end position="304"/>
    </location>
</feature>
<evidence type="ECO:0000256" key="4">
    <source>
        <dbReference type="ARBA" id="ARBA00022989"/>
    </source>
</evidence>
<feature type="transmembrane region" description="Helical" evidence="7">
    <location>
        <begin position="78"/>
        <end position="99"/>
    </location>
</feature>
<evidence type="ECO:0008006" key="10">
    <source>
        <dbReference type="Google" id="ProtNLM"/>
    </source>
</evidence>
<proteinExistence type="inferred from homology"/>
<comment type="subcellular location">
    <subcellularLocation>
        <location evidence="1">Membrane</location>
        <topology evidence="1">Multi-pass membrane protein</topology>
    </subcellularLocation>
</comment>
<evidence type="ECO:0000256" key="5">
    <source>
        <dbReference type="ARBA" id="ARBA00023136"/>
    </source>
</evidence>
<comment type="caution">
    <text evidence="8">The sequence shown here is derived from an EMBL/GenBank/DDBJ whole genome shotgun (WGS) entry which is preliminary data.</text>
</comment>
<organism evidence="8 9">
    <name type="scientific">Tigriopus californicus</name>
    <name type="common">Marine copepod</name>
    <dbReference type="NCBI Taxonomy" id="6832"/>
    <lineage>
        <taxon>Eukaryota</taxon>
        <taxon>Metazoa</taxon>
        <taxon>Ecdysozoa</taxon>
        <taxon>Arthropoda</taxon>
        <taxon>Crustacea</taxon>
        <taxon>Multicrustacea</taxon>
        <taxon>Hexanauplia</taxon>
        <taxon>Copepoda</taxon>
        <taxon>Harpacticoida</taxon>
        <taxon>Harpacticidae</taxon>
        <taxon>Tigriopus</taxon>
    </lineage>
</organism>
<feature type="transmembrane region" description="Helical" evidence="7">
    <location>
        <begin position="200"/>
        <end position="225"/>
    </location>
</feature>
<keyword evidence="4 7" id="KW-1133">Transmembrane helix</keyword>
<feature type="transmembrane region" description="Helical" evidence="7">
    <location>
        <begin position="53"/>
        <end position="71"/>
    </location>
</feature>
<dbReference type="GO" id="GO:0015141">
    <property type="term" value="F:succinate transmembrane transporter activity"/>
    <property type="evidence" value="ECO:0007669"/>
    <property type="project" value="TreeGrafter"/>
</dbReference>